<organism evidence="2">
    <name type="scientific">Ensete ventricosum</name>
    <name type="common">Abyssinian banana</name>
    <name type="synonym">Musa ensete</name>
    <dbReference type="NCBI Taxonomy" id="4639"/>
    <lineage>
        <taxon>Eukaryota</taxon>
        <taxon>Viridiplantae</taxon>
        <taxon>Streptophyta</taxon>
        <taxon>Embryophyta</taxon>
        <taxon>Tracheophyta</taxon>
        <taxon>Spermatophyta</taxon>
        <taxon>Magnoliopsida</taxon>
        <taxon>Liliopsida</taxon>
        <taxon>Zingiberales</taxon>
        <taxon>Musaceae</taxon>
        <taxon>Ensete</taxon>
    </lineage>
</organism>
<evidence type="ECO:0000256" key="1">
    <source>
        <dbReference type="SAM" id="MobiDB-lite"/>
    </source>
</evidence>
<proteinExistence type="predicted"/>
<dbReference type="EMBL" id="KV875883">
    <property type="protein sequence ID" value="RZR73322.1"/>
    <property type="molecule type" value="Genomic_DNA"/>
</dbReference>
<feature type="region of interest" description="Disordered" evidence="1">
    <location>
        <begin position="26"/>
        <end position="72"/>
    </location>
</feature>
<sequence length="112" mass="12354">MVVVHRRKDAAILLRFWLDLPATAPSVPTEQRVGGSRIKRRLHAEATACSKGRARPTARRPPRRLQPRVDGRAGRNCALAVAQAAATCWRPHRSQPRAGGRTSDDDSKEGRS</sequence>
<reference evidence="2" key="1">
    <citation type="journal article" date="2018" name="Data Brief">
        <title>Genome sequence data from 17 accessions of Ensete ventricosum, a staple food crop for millions in Ethiopia.</title>
        <authorList>
            <person name="Yemataw Z."/>
            <person name="Muzemil S."/>
            <person name="Ambachew D."/>
            <person name="Tripathi L."/>
            <person name="Tesfaye K."/>
            <person name="Chala A."/>
            <person name="Farbos A."/>
            <person name="O'Neill P."/>
            <person name="Moore K."/>
            <person name="Grant M."/>
            <person name="Studholme D.J."/>
        </authorList>
    </citation>
    <scope>NUCLEOTIDE SEQUENCE [LARGE SCALE GENOMIC DNA]</scope>
    <source>
        <tissue evidence="2">Leaf</tissue>
    </source>
</reference>
<feature type="compositionally biased region" description="Basic residues" evidence="1">
    <location>
        <begin position="52"/>
        <end position="66"/>
    </location>
</feature>
<name>A0A445MGC5_ENSVE</name>
<feature type="region of interest" description="Disordered" evidence="1">
    <location>
        <begin position="85"/>
        <end position="112"/>
    </location>
</feature>
<accession>A0A445MGC5</accession>
<feature type="compositionally biased region" description="Basic and acidic residues" evidence="1">
    <location>
        <begin position="102"/>
        <end position="112"/>
    </location>
</feature>
<protein>
    <submittedName>
        <fullName evidence="2">Uncharacterized protein</fullName>
    </submittedName>
</protein>
<evidence type="ECO:0000313" key="2">
    <source>
        <dbReference type="EMBL" id="RZR73322.1"/>
    </source>
</evidence>
<gene>
    <name evidence="2" type="ORF">BHM03_00022760</name>
</gene>
<dbReference type="AlphaFoldDB" id="A0A445MGC5"/>
<dbReference type="Proteomes" id="UP000290560">
    <property type="component" value="Unassembled WGS sequence"/>
</dbReference>